<dbReference type="FunFam" id="3.40.50.2000:FF:000107">
    <property type="entry name" value="Glycosyltransferase"/>
    <property type="match status" value="1"/>
</dbReference>
<evidence type="ECO:0000313" key="4">
    <source>
        <dbReference type="EMBL" id="EMS46945.1"/>
    </source>
</evidence>
<evidence type="ECO:0000256" key="3">
    <source>
        <dbReference type="RuleBase" id="RU003718"/>
    </source>
</evidence>
<dbReference type="SUPFAM" id="SSF53756">
    <property type="entry name" value="UDP-Glycosyltransferase/glycogen phosphorylase"/>
    <property type="match status" value="1"/>
</dbReference>
<name>M7Z3J0_TRIUA</name>
<evidence type="ECO:0000256" key="2">
    <source>
        <dbReference type="ARBA" id="ARBA00022679"/>
    </source>
</evidence>
<gene>
    <name evidence="4" type="ORF">TRIUR3_16217</name>
</gene>
<dbReference type="CDD" id="cd03784">
    <property type="entry name" value="GT1_Gtf-like"/>
    <property type="match status" value="1"/>
</dbReference>
<dbReference type="EMBL" id="KD267606">
    <property type="protein sequence ID" value="EMS46945.1"/>
    <property type="molecule type" value="Genomic_DNA"/>
</dbReference>
<dbReference type="InterPro" id="IPR035595">
    <property type="entry name" value="UDP_glycos_trans_CS"/>
</dbReference>
<protein>
    <submittedName>
        <fullName evidence="4">UDP-glycosyltransferase 90A1</fullName>
    </submittedName>
</protein>
<dbReference type="eggNOG" id="KOG1192">
    <property type="taxonomic scope" value="Eukaryota"/>
</dbReference>
<dbReference type="InterPro" id="IPR002213">
    <property type="entry name" value="UDP_glucos_trans"/>
</dbReference>
<evidence type="ECO:0000256" key="1">
    <source>
        <dbReference type="ARBA" id="ARBA00009995"/>
    </source>
</evidence>
<keyword evidence="3" id="KW-0328">Glycosyltransferase</keyword>
<dbReference type="GO" id="GO:0008194">
    <property type="term" value="F:UDP-glycosyltransferase activity"/>
    <property type="evidence" value="ECO:0007669"/>
    <property type="project" value="InterPro"/>
</dbReference>
<proteinExistence type="inferred from homology"/>
<dbReference type="Pfam" id="PF00201">
    <property type="entry name" value="UDPGT"/>
    <property type="match status" value="1"/>
</dbReference>
<dbReference type="PANTHER" id="PTHR48045">
    <property type="entry name" value="UDP-GLYCOSYLTRANSFERASE 72B1"/>
    <property type="match status" value="1"/>
</dbReference>
<dbReference type="PROSITE" id="PS00375">
    <property type="entry name" value="UDPGT"/>
    <property type="match status" value="1"/>
</dbReference>
<organism evidence="4">
    <name type="scientific">Triticum urartu</name>
    <name type="common">Red wild einkorn</name>
    <name type="synonym">Crithodium urartu</name>
    <dbReference type="NCBI Taxonomy" id="4572"/>
    <lineage>
        <taxon>Eukaryota</taxon>
        <taxon>Viridiplantae</taxon>
        <taxon>Streptophyta</taxon>
        <taxon>Embryophyta</taxon>
        <taxon>Tracheophyta</taxon>
        <taxon>Spermatophyta</taxon>
        <taxon>Magnoliopsida</taxon>
        <taxon>Liliopsida</taxon>
        <taxon>Poales</taxon>
        <taxon>Poaceae</taxon>
        <taxon>BOP clade</taxon>
        <taxon>Pooideae</taxon>
        <taxon>Triticodae</taxon>
        <taxon>Triticeae</taxon>
        <taxon>Triticinae</taxon>
        <taxon>Triticum</taxon>
    </lineage>
</organism>
<reference evidence="4" key="1">
    <citation type="journal article" date="2013" name="Nature">
        <title>Draft genome of the wheat A-genome progenitor Triticum urartu.</title>
        <authorList>
            <person name="Ling H.Q."/>
            <person name="Zhao S."/>
            <person name="Liu D."/>
            <person name="Wang J."/>
            <person name="Sun H."/>
            <person name="Zhang C."/>
            <person name="Fan H."/>
            <person name="Li D."/>
            <person name="Dong L."/>
            <person name="Tao Y."/>
            <person name="Gao C."/>
            <person name="Wu H."/>
            <person name="Li Y."/>
            <person name="Cui Y."/>
            <person name="Guo X."/>
            <person name="Zheng S."/>
            <person name="Wang B."/>
            <person name="Yu K."/>
            <person name="Liang Q."/>
            <person name="Yang W."/>
            <person name="Lou X."/>
            <person name="Chen J."/>
            <person name="Feng M."/>
            <person name="Jian J."/>
            <person name="Zhang X."/>
            <person name="Luo G."/>
            <person name="Jiang Y."/>
            <person name="Liu J."/>
            <person name="Wang Z."/>
            <person name="Sha Y."/>
            <person name="Zhang B."/>
            <person name="Wu H."/>
            <person name="Tang D."/>
            <person name="Shen Q."/>
            <person name="Xue P."/>
            <person name="Zou S."/>
            <person name="Wang X."/>
            <person name="Liu X."/>
            <person name="Wang F."/>
            <person name="Yang Y."/>
            <person name="An X."/>
            <person name="Dong Z."/>
            <person name="Zhang K."/>
            <person name="Zhang X."/>
            <person name="Luo M.C."/>
            <person name="Dvorak J."/>
            <person name="Tong Y."/>
            <person name="Wang J."/>
            <person name="Yang H."/>
            <person name="Li Z."/>
            <person name="Wang D."/>
            <person name="Zhang A."/>
            <person name="Wang J."/>
        </authorList>
    </citation>
    <scope>NUCLEOTIDE SEQUENCE</scope>
</reference>
<dbReference type="OMA" id="MESMCAG"/>
<dbReference type="AlphaFoldDB" id="M7Z3J0"/>
<sequence>MARVLVVCLVLYLHEKVQLKEVADGLERAEVDFIWAVRPENIDLGAGFEERTKGRGLVVREWVDQLGILQHQSMRGFLSHCGWNSVLESVTAAVPLAVWPMHADQPLNATFVVDELKIAVRVHTSDRTMRGLATSEEISEVVRKLMLGEAGIEAAKNVAGLSALAMESVLEGGSSWKSVEEMIGELCAPNMHANVEPSKEES</sequence>
<dbReference type="STRING" id="4572.M7Z3J0"/>
<accession>M7Z3J0</accession>
<dbReference type="Gene3D" id="3.40.50.2000">
    <property type="entry name" value="Glycogen Phosphorylase B"/>
    <property type="match status" value="1"/>
</dbReference>
<keyword evidence="2 3" id="KW-0808">Transferase</keyword>
<dbReference type="PANTHER" id="PTHR48045:SF34">
    <property type="entry name" value="ISOFLAVONE 7-O-GLUCOSYLTRANSFERASE 1-LIKE"/>
    <property type="match status" value="1"/>
</dbReference>
<comment type="similarity">
    <text evidence="1 3">Belongs to the UDP-glycosyltransferase family.</text>
</comment>